<sequence>MPHATRIQFFDVQDTRIAFRVFGSGPAVLLAFHGFGQSSVVFEHLQRAIGSRFTVFAIDLFLHGQSLHTGNPLLTKTSWQRLLDAFLETHGIERFSLMGFSLGGRFALATTEAFASRVDELLLIAPDGITRSFWYQLATSTRAGRALFRYMLHHLPILTDVGHTLVQLGLLNRTAMRFAELSLSTPAQRDLVYRSWTQFRLISPRIPAIAQLLNTHPVRVRLFAGAFDRIVPGRYLLPLTDRLHRFELTVFRTGHNHLIELTAERV</sequence>
<dbReference type="AlphaFoldDB" id="A0A4V1RVJ9"/>
<dbReference type="InterPro" id="IPR000073">
    <property type="entry name" value="AB_hydrolase_1"/>
</dbReference>
<dbReference type="RefSeq" id="WP_129605848.1">
    <property type="nucleotide sequence ID" value="NZ_SBLB01000010.1"/>
</dbReference>
<evidence type="ECO:0000259" key="1">
    <source>
        <dbReference type="Pfam" id="PF00561"/>
    </source>
</evidence>
<dbReference type="GO" id="GO:0016787">
    <property type="term" value="F:hydrolase activity"/>
    <property type="evidence" value="ECO:0007669"/>
    <property type="project" value="UniProtKB-KW"/>
</dbReference>
<dbReference type="Pfam" id="PF00561">
    <property type="entry name" value="Abhydrolase_1"/>
    <property type="match status" value="1"/>
</dbReference>
<proteinExistence type="predicted"/>
<reference evidence="2 3" key="1">
    <citation type="submission" date="2019-01" db="EMBL/GenBank/DDBJ databases">
        <title>Spirosoma flava sp. nov., a propanil-degrading bacterium isolated from herbicide-contaminated soil.</title>
        <authorList>
            <person name="Zhang L."/>
            <person name="Jiang J.-D."/>
        </authorList>
    </citation>
    <scope>NUCLEOTIDE SEQUENCE [LARGE SCALE GENOMIC DNA]</scope>
    <source>
        <strain evidence="2 3">TY50</strain>
    </source>
</reference>
<evidence type="ECO:0000313" key="2">
    <source>
        <dbReference type="EMBL" id="RYC67028.1"/>
    </source>
</evidence>
<dbReference type="InterPro" id="IPR050266">
    <property type="entry name" value="AB_hydrolase_sf"/>
</dbReference>
<dbReference type="Proteomes" id="UP000290407">
    <property type="component" value="Unassembled WGS sequence"/>
</dbReference>
<dbReference type="PANTHER" id="PTHR43798">
    <property type="entry name" value="MONOACYLGLYCEROL LIPASE"/>
    <property type="match status" value="1"/>
</dbReference>
<keyword evidence="2" id="KW-0378">Hydrolase</keyword>
<name>A0A4V1RVJ9_9BACT</name>
<comment type="caution">
    <text evidence="2">The sequence shown here is derived from an EMBL/GenBank/DDBJ whole genome shotgun (WGS) entry which is preliminary data.</text>
</comment>
<protein>
    <submittedName>
        <fullName evidence="2">Alpha/beta hydrolase</fullName>
    </submittedName>
</protein>
<accession>A0A4V1RVJ9</accession>
<feature type="domain" description="AB hydrolase-1" evidence="1">
    <location>
        <begin position="28"/>
        <end position="259"/>
    </location>
</feature>
<keyword evidence="3" id="KW-1185">Reference proteome</keyword>
<dbReference type="InterPro" id="IPR029058">
    <property type="entry name" value="AB_hydrolase_fold"/>
</dbReference>
<dbReference type="EMBL" id="SBLB01000010">
    <property type="protein sequence ID" value="RYC67028.1"/>
    <property type="molecule type" value="Genomic_DNA"/>
</dbReference>
<gene>
    <name evidence="2" type="ORF">EQG79_27030</name>
</gene>
<organism evidence="2 3">
    <name type="scientific">Spirosoma sordidisoli</name>
    <dbReference type="NCBI Taxonomy" id="2502893"/>
    <lineage>
        <taxon>Bacteria</taxon>
        <taxon>Pseudomonadati</taxon>
        <taxon>Bacteroidota</taxon>
        <taxon>Cytophagia</taxon>
        <taxon>Cytophagales</taxon>
        <taxon>Cytophagaceae</taxon>
        <taxon>Spirosoma</taxon>
    </lineage>
</organism>
<dbReference type="Gene3D" id="3.40.50.1820">
    <property type="entry name" value="alpha/beta hydrolase"/>
    <property type="match status" value="1"/>
</dbReference>
<evidence type="ECO:0000313" key="3">
    <source>
        <dbReference type="Proteomes" id="UP000290407"/>
    </source>
</evidence>
<dbReference type="SUPFAM" id="SSF53474">
    <property type="entry name" value="alpha/beta-Hydrolases"/>
    <property type="match status" value="1"/>
</dbReference>